<name>A0A0B3Y5V6_9ALTE</name>
<reference evidence="1 2" key="1">
    <citation type="submission" date="2014-12" db="EMBL/GenBank/DDBJ databases">
        <title>Genome sequencing of Alteromonas marina AD001.</title>
        <authorList>
            <person name="Adrian T.G.S."/>
            <person name="Chan K.G."/>
        </authorList>
    </citation>
    <scope>NUCLEOTIDE SEQUENCE [LARGE SCALE GENOMIC DNA]</scope>
    <source>
        <strain evidence="1 2">AD001</strain>
    </source>
</reference>
<dbReference type="RefSeq" id="WP_039223741.1">
    <property type="nucleotide sequence ID" value="NZ_JWLW01000067.1"/>
</dbReference>
<dbReference type="InterPro" id="IPR018759">
    <property type="entry name" value="BBP2_2"/>
</dbReference>
<dbReference type="Pfam" id="PF10082">
    <property type="entry name" value="BBP2_2"/>
    <property type="match status" value="1"/>
</dbReference>
<proteinExistence type="predicted"/>
<evidence type="ECO:0000313" key="1">
    <source>
        <dbReference type="EMBL" id="KHT44108.1"/>
    </source>
</evidence>
<accession>A0A0B3Y5V6</accession>
<gene>
    <name evidence="1" type="ORF">RJ41_17865</name>
</gene>
<comment type="caution">
    <text evidence="1">The sequence shown here is derived from an EMBL/GenBank/DDBJ whole genome shotgun (WGS) entry which is preliminary data.</text>
</comment>
<protein>
    <recommendedName>
        <fullName evidence="3">Capsular biosynthesis protein CpsB</fullName>
    </recommendedName>
</protein>
<dbReference type="EMBL" id="JWLW01000067">
    <property type="protein sequence ID" value="KHT44108.1"/>
    <property type="molecule type" value="Genomic_DNA"/>
</dbReference>
<keyword evidence="2" id="KW-1185">Reference proteome</keyword>
<organism evidence="1 2">
    <name type="scientific">Alteromonas marina</name>
    <dbReference type="NCBI Taxonomy" id="203795"/>
    <lineage>
        <taxon>Bacteria</taxon>
        <taxon>Pseudomonadati</taxon>
        <taxon>Pseudomonadota</taxon>
        <taxon>Gammaproteobacteria</taxon>
        <taxon>Alteromonadales</taxon>
        <taxon>Alteromonadaceae</taxon>
        <taxon>Alteromonas/Salinimonas group</taxon>
        <taxon>Alteromonas</taxon>
    </lineage>
</organism>
<dbReference type="Proteomes" id="UP000031197">
    <property type="component" value="Unassembled WGS sequence"/>
</dbReference>
<dbReference type="OrthoDB" id="9153755at2"/>
<evidence type="ECO:0000313" key="2">
    <source>
        <dbReference type="Proteomes" id="UP000031197"/>
    </source>
</evidence>
<dbReference type="AlphaFoldDB" id="A0A0B3Y5V6"/>
<sequence length="403" mass="45266">MNKWNKIHLALVSLVLTSGIEAQESSEEGRIKVGQFDVIPSLTTSLSYVDNVAYANEDDPKIYSWRSILSPEIVAATEVAGNPVQVGYRLDRGVYFSSSSDDYTDHFLEASADLEINARNAVNLIGQFEDGHEDRGTGFSLGGGNNLTSPDRYKSSYIGADYFYGAVTSDGRIKFKADRQTLDYDRSEQQYLIRDRVSTNVGTEFFYQIGASTSLVLDFVKSFVRYDNQTGIVSRDSDESRVLVGLTWEGSAATTGFAKVGYKEKDFKAESRDTFYGTDWEVGVEWQPLSYSTFVFSTSADTLETNGEGNFIRGRNYSLSWEHEWLERLSSSVRIAKSDDEYINDGGLDNRDDDLMSYSATLNYSARRWLSFALFYQIQDRTSNRELIGYDRNVVGVSAEVSL</sequence>
<evidence type="ECO:0008006" key="3">
    <source>
        <dbReference type="Google" id="ProtNLM"/>
    </source>
</evidence>